<dbReference type="EMBL" id="JAPJDZ010000057">
    <property type="protein sequence ID" value="MDP5137626.1"/>
    <property type="molecule type" value="Genomic_DNA"/>
</dbReference>
<dbReference type="Proteomes" id="UP001231109">
    <property type="component" value="Unassembled WGS sequence"/>
</dbReference>
<organism evidence="2 3">
    <name type="scientific">Rheinheimera baltica</name>
    <dbReference type="NCBI Taxonomy" id="67576"/>
    <lineage>
        <taxon>Bacteria</taxon>
        <taxon>Pseudomonadati</taxon>
        <taxon>Pseudomonadota</taxon>
        <taxon>Gammaproteobacteria</taxon>
        <taxon>Chromatiales</taxon>
        <taxon>Chromatiaceae</taxon>
        <taxon>Rheinheimera</taxon>
    </lineage>
</organism>
<protein>
    <submittedName>
        <fullName evidence="2">DUF2269 domain-containing protein</fullName>
    </submittedName>
</protein>
<feature type="transmembrane region" description="Helical" evidence="1">
    <location>
        <begin position="6"/>
        <end position="27"/>
    </location>
</feature>
<gene>
    <name evidence="2" type="ORF">ORJ04_16845</name>
</gene>
<dbReference type="RefSeq" id="WP_305976911.1">
    <property type="nucleotide sequence ID" value="NZ_JAPJDZ010000057.1"/>
</dbReference>
<accession>A0ABT9I3S2</accession>
<name>A0ABT9I3S2_9GAMM</name>
<feature type="transmembrane region" description="Helical" evidence="1">
    <location>
        <begin position="47"/>
        <end position="73"/>
    </location>
</feature>
<proteinExistence type="predicted"/>
<keyword evidence="1" id="KW-0472">Membrane</keyword>
<keyword evidence="1" id="KW-1133">Transmembrane helix</keyword>
<keyword evidence="1" id="KW-0812">Transmembrane</keyword>
<feature type="transmembrane region" description="Helical" evidence="1">
    <location>
        <begin position="85"/>
        <end position="105"/>
    </location>
</feature>
<keyword evidence="3" id="KW-1185">Reference proteome</keyword>
<evidence type="ECO:0000256" key="1">
    <source>
        <dbReference type="SAM" id="Phobius"/>
    </source>
</evidence>
<reference evidence="2 3" key="1">
    <citation type="submission" date="2022-11" db="EMBL/GenBank/DDBJ databases">
        <title>Viruses from the air-sea interface of a natural surface slick.</title>
        <authorList>
            <person name="Rahlff J."/>
            <person name="Holmfeldt K."/>
        </authorList>
    </citation>
    <scope>NUCLEOTIDE SEQUENCE [LARGE SCALE GENOMIC DNA]</scope>
    <source>
        <strain evidence="2 3">SMS4</strain>
    </source>
</reference>
<evidence type="ECO:0000313" key="2">
    <source>
        <dbReference type="EMBL" id="MDP5137626.1"/>
    </source>
</evidence>
<feature type="transmembrane region" description="Helical" evidence="1">
    <location>
        <begin position="135"/>
        <end position="155"/>
    </location>
</feature>
<evidence type="ECO:0000313" key="3">
    <source>
        <dbReference type="Proteomes" id="UP001231109"/>
    </source>
</evidence>
<sequence length="161" mass="18426">MYAALKVVHLGSLIMWLGPAIGSWLVLRYMQQHEGELSPATAKVYRVFFWTITLEHIALCTLLLSGATIAFHYGFIAMPWLQQKLWLVMLLIVPLEIVDIWLGNWKVKKLTEKRSAGAELSQREQAMISFYHKGFTNLALITLPVTVLVIMWLAVSKQTLW</sequence>
<comment type="caution">
    <text evidence="2">The sequence shown here is derived from an EMBL/GenBank/DDBJ whole genome shotgun (WGS) entry which is preliminary data.</text>
</comment>